<evidence type="ECO:0000313" key="1">
    <source>
        <dbReference type="EMBL" id="MCU7617889.1"/>
    </source>
</evidence>
<sequence length="231" mass="27720">MGKSSDTFWDQFFYIKNFNQYPVLSSLLENYEGENILGYVYIDHEQGITLEILNLFTEENKEIAITKNFVEDKSRIIIRFEHFAGIYFELADLKKLFLLNINLPEYIQYYLRSDLKKFRTHKIYQKFSAKGFPDDIAVLLIDETHQYKTEKVWARVEYFDAEKEEGKAQLLVQPFQKLGINKGDEIYFKLAETQDELGFQPVGFFPIKEESRKENIKIPKEKTNRKWWKFW</sequence>
<proteinExistence type="predicted"/>
<gene>
    <name evidence="1" type="ORF">NZ698_11835</name>
</gene>
<protein>
    <submittedName>
        <fullName evidence="1">Uncharacterized protein</fullName>
    </submittedName>
</protein>
<accession>A0ABT2W6R3</accession>
<dbReference type="RefSeq" id="WP_263003339.1">
    <property type="nucleotide sequence ID" value="NZ_JAOTEM010000002.1"/>
</dbReference>
<evidence type="ECO:0000313" key="2">
    <source>
        <dbReference type="Proteomes" id="UP001208649"/>
    </source>
</evidence>
<reference evidence="2" key="1">
    <citation type="submission" date="2023-07" db="EMBL/GenBank/DDBJ databases">
        <title>Chryseobacterium sp. strain PBS4-4 Genome sequencing and assembly.</title>
        <authorList>
            <person name="Jung Y."/>
        </authorList>
    </citation>
    <scope>NUCLEOTIDE SEQUENCE [LARGE SCALE GENOMIC DNA]</scope>
    <source>
        <strain evidence="2">PBS4-4</strain>
    </source>
</reference>
<name>A0ABT2W6R3_9FLAO</name>
<keyword evidence="2" id="KW-1185">Reference proteome</keyword>
<dbReference type="Proteomes" id="UP001208649">
    <property type="component" value="Unassembled WGS sequence"/>
</dbReference>
<organism evidence="1 2">
    <name type="scientific">Chryseobacterium edaphi</name>
    <dbReference type="NCBI Taxonomy" id="2976532"/>
    <lineage>
        <taxon>Bacteria</taxon>
        <taxon>Pseudomonadati</taxon>
        <taxon>Bacteroidota</taxon>
        <taxon>Flavobacteriia</taxon>
        <taxon>Flavobacteriales</taxon>
        <taxon>Weeksellaceae</taxon>
        <taxon>Chryseobacterium group</taxon>
        <taxon>Chryseobacterium</taxon>
    </lineage>
</organism>
<comment type="caution">
    <text evidence="1">The sequence shown here is derived from an EMBL/GenBank/DDBJ whole genome shotgun (WGS) entry which is preliminary data.</text>
</comment>
<dbReference type="EMBL" id="JAOTEM010000002">
    <property type="protein sequence ID" value="MCU7617889.1"/>
    <property type="molecule type" value="Genomic_DNA"/>
</dbReference>